<keyword evidence="3" id="KW-0805">Transcription regulation</keyword>
<dbReference type="SMART" id="SM00419">
    <property type="entry name" value="HTH_CRP"/>
    <property type="match status" value="1"/>
</dbReference>
<evidence type="ECO:0000256" key="1">
    <source>
        <dbReference type="ARBA" id="ARBA00022553"/>
    </source>
</evidence>
<organism evidence="10 11">
    <name type="scientific">Polaribacter glomeratus</name>
    <dbReference type="NCBI Taxonomy" id="102"/>
    <lineage>
        <taxon>Bacteria</taxon>
        <taxon>Pseudomonadati</taxon>
        <taxon>Bacteroidota</taxon>
        <taxon>Flavobacteriia</taxon>
        <taxon>Flavobacteriales</taxon>
        <taxon>Flavobacteriaceae</taxon>
    </lineage>
</organism>
<dbReference type="GO" id="GO:0006355">
    <property type="term" value="P:regulation of DNA-templated transcription"/>
    <property type="evidence" value="ECO:0007669"/>
    <property type="project" value="InterPro"/>
</dbReference>
<dbReference type="PANTHER" id="PTHR48111">
    <property type="entry name" value="REGULATOR OF RPOS"/>
    <property type="match status" value="1"/>
</dbReference>
<evidence type="ECO:0000259" key="9">
    <source>
        <dbReference type="PROSITE" id="PS51063"/>
    </source>
</evidence>
<reference evidence="10 11" key="1">
    <citation type="submission" date="2016-12" db="EMBL/GenBank/DDBJ databases">
        <title>Trade-off between light-utilization and light-protection in marine flavobacteria.</title>
        <authorList>
            <person name="Kumagai Y."/>
            <person name="Yoshizawa S."/>
            <person name="Kogure K."/>
            <person name="Iwasaki W."/>
        </authorList>
    </citation>
    <scope>NUCLEOTIDE SEQUENCE [LARGE SCALE GENOMIC DNA]</scope>
    <source>
        <strain evidence="10 11">ATCC 43844</strain>
    </source>
</reference>
<dbReference type="GO" id="GO:0032993">
    <property type="term" value="C:protein-DNA complex"/>
    <property type="evidence" value="ECO:0007669"/>
    <property type="project" value="TreeGrafter"/>
</dbReference>
<dbReference type="EMBL" id="MSCM01000002">
    <property type="protein sequence ID" value="PQJ76277.1"/>
    <property type="molecule type" value="Genomic_DNA"/>
</dbReference>
<evidence type="ECO:0000259" key="7">
    <source>
        <dbReference type="PROSITE" id="PS50042"/>
    </source>
</evidence>
<dbReference type="GO" id="GO:0005829">
    <property type="term" value="C:cytosol"/>
    <property type="evidence" value="ECO:0007669"/>
    <property type="project" value="TreeGrafter"/>
</dbReference>
<evidence type="ECO:0000256" key="5">
    <source>
        <dbReference type="ARBA" id="ARBA00023163"/>
    </source>
</evidence>
<dbReference type="CDD" id="cd00038">
    <property type="entry name" value="CAP_ED"/>
    <property type="match status" value="1"/>
</dbReference>
<dbReference type="InterPro" id="IPR011006">
    <property type="entry name" value="CheY-like_superfamily"/>
</dbReference>
<dbReference type="Pfam" id="PF00072">
    <property type="entry name" value="Response_reg"/>
    <property type="match status" value="1"/>
</dbReference>
<protein>
    <submittedName>
        <fullName evidence="10">Transcriptional regulator</fullName>
    </submittedName>
</protein>
<dbReference type="PROSITE" id="PS51063">
    <property type="entry name" value="HTH_CRP_2"/>
    <property type="match status" value="1"/>
</dbReference>
<keyword evidence="2" id="KW-0902">Two-component regulatory system</keyword>
<evidence type="ECO:0000256" key="3">
    <source>
        <dbReference type="ARBA" id="ARBA00023015"/>
    </source>
</evidence>
<keyword evidence="11" id="KW-1185">Reference proteome</keyword>
<dbReference type="InterPro" id="IPR036388">
    <property type="entry name" value="WH-like_DNA-bd_sf"/>
</dbReference>
<dbReference type="AlphaFoldDB" id="A0A2S7WFA3"/>
<evidence type="ECO:0000256" key="6">
    <source>
        <dbReference type="PROSITE-ProRule" id="PRU00169"/>
    </source>
</evidence>
<dbReference type="Gene3D" id="1.10.10.10">
    <property type="entry name" value="Winged helix-like DNA-binding domain superfamily/Winged helix DNA-binding domain"/>
    <property type="match status" value="1"/>
</dbReference>
<feature type="domain" description="Response regulatory" evidence="8">
    <location>
        <begin position="3"/>
        <end position="119"/>
    </location>
</feature>
<dbReference type="SMART" id="SM00448">
    <property type="entry name" value="REC"/>
    <property type="match status" value="1"/>
</dbReference>
<gene>
    <name evidence="10" type="ORF">BTO16_10160</name>
</gene>
<keyword evidence="4" id="KW-0238">DNA-binding</keyword>
<dbReference type="Pfam" id="PF13545">
    <property type="entry name" value="HTH_Crp_2"/>
    <property type="match status" value="1"/>
</dbReference>
<dbReference type="SUPFAM" id="SSF52172">
    <property type="entry name" value="CheY-like"/>
    <property type="match status" value="1"/>
</dbReference>
<dbReference type="Gene3D" id="3.40.50.2300">
    <property type="match status" value="1"/>
</dbReference>
<dbReference type="InterPro" id="IPR000595">
    <property type="entry name" value="cNMP-bd_dom"/>
</dbReference>
<dbReference type="SUPFAM" id="SSF46785">
    <property type="entry name" value="Winged helix' DNA-binding domain"/>
    <property type="match status" value="1"/>
</dbReference>
<keyword evidence="1 6" id="KW-0597">Phosphoprotein</keyword>
<dbReference type="InterPro" id="IPR036390">
    <property type="entry name" value="WH_DNA-bd_sf"/>
</dbReference>
<evidence type="ECO:0000256" key="4">
    <source>
        <dbReference type="ARBA" id="ARBA00023125"/>
    </source>
</evidence>
<dbReference type="InterPro" id="IPR018490">
    <property type="entry name" value="cNMP-bd_dom_sf"/>
</dbReference>
<feature type="modified residue" description="4-aspartylphosphate" evidence="6">
    <location>
        <position position="52"/>
    </location>
</feature>
<dbReference type="SUPFAM" id="SSF51206">
    <property type="entry name" value="cAMP-binding domain-like"/>
    <property type="match status" value="1"/>
</dbReference>
<dbReference type="OrthoDB" id="9127033at2"/>
<dbReference type="PANTHER" id="PTHR48111:SF4">
    <property type="entry name" value="DNA-BINDING DUAL TRANSCRIPTIONAL REGULATOR OMPR"/>
    <property type="match status" value="1"/>
</dbReference>
<evidence type="ECO:0000256" key="2">
    <source>
        <dbReference type="ARBA" id="ARBA00023012"/>
    </source>
</evidence>
<dbReference type="InterPro" id="IPR014710">
    <property type="entry name" value="RmlC-like_jellyroll"/>
</dbReference>
<name>A0A2S7WFA3_9FLAO</name>
<dbReference type="PROSITE" id="PS50042">
    <property type="entry name" value="CNMP_BINDING_3"/>
    <property type="match status" value="1"/>
</dbReference>
<dbReference type="Gene3D" id="2.60.120.10">
    <property type="entry name" value="Jelly Rolls"/>
    <property type="match status" value="1"/>
</dbReference>
<dbReference type="CDD" id="cd17574">
    <property type="entry name" value="REC_OmpR"/>
    <property type="match status" value="1"/>
</dbReference>
<dbReference type="InterPro" id="IPR012318">
    <property type="entry name" value="HTH_CRP"/>
</dbReference>
<dbReference type="PROSITE" id="PS50110">
    <property type="entry name" value="RESPONSE_REGULATORY"/>
    <property type="match status" value="1"/>
</dbReference>
<feature type="domain" description="Cyclic nucleotide-binding" evidence="7">
    <location>
        <begin position="139"/>
        <end position="261"/>
    </location>
</feature>
<accession>A0A2S7WFA3</accession>
<sequence>MIKILIIEDNQDVRENTAEILELANYKVCTAEDGEKGVAMAKLMQPDVIICDIMMPELNGYDVLIHLNKDKKTAGIPFIFLTAKTERTDVRKGMNLGADDYLTKPFAENELLDAVASRLQKYSFLKKEFSKDIKGVNQFFNEVSMREGMESLSENRSIVHFNKKDLLFMEGDAAHTLYFIQKGAIKTHKTTESGKRLVTGLFGSGQFVGQLSLLTNSGTYGDTATVLEEAEVFEIPKSDFTTLLFKDKLISNKFITMISNDLIDLQEQLVDMAFSSVRQRLAKVLLDLYKNDILHTSENKAINISRDDLASLIGTATETSIRMLTNFKDEKLLTISVQKEIIIEDEKSLEEIALFG</sequence>
<proteinExistence type="predicted"/>
<feature type="domain" description="HTH crp-type" evidence="9">
    <location>
        <begin position="275"/>
        <end position="347"/>
    </location>
</feature>
<dbReference type="InterPro" id="IPR001789">
    <property type="entry name" value="Sig_transdc_resp-reg_receiver"/>
</dbReference>
<dbReference type="RefSeq" id="WP_105021589.1">
    <property type="nucleotide sequence ID" value="NZ_MSCM01000002.1"/>
</dbReference>
<evidence type="ECO:0000313" key="11">
    <source>
        <dbReference type="Proteomes" id="UP000239068"/>
    </source>
</evidence>
<evidence type="ECO:0000259" key="8">
    <source>
        <dbReference type="PROSITE" id="PS50110"/>
    </source>
</evidence>
<evidence type="ECO:0000313" key="10">
    <source>
        <dbReference type="EMBL" id="PQJ76277.1"/>
    </source>
</evidence>
<dbReference type="SMART" id="SM00100">
    <property type="entry name" value="cNMP"/>
    <property type="match status" value="1"/>
</dbReference>
<dbReference type="Pfam" id="PF00027">
    <property type="entry name" value="cNMP_binding"/>
    <property type="match status" value="1"/>
</dbReference>
<dbReference type="GO" id="GO:0000976">
    <property type="term" value="F:transcription cis-regulatory region binding"/>
    <property type="evidence" value="ECO:0007669"/>
    <property type="project" value="TreeGrafter"/>
</dbReference>
<comment type="caution">
    <text evidence="10">The sequence shown here is derived from an EMBL/GenBank/DDBJ whole genome shotgun (WGS) entry which is preliminary data.</text>
</comment>
<dbReference type="InterPro" id="IPR039420">
    <property type="entry name" value="WalR-like"/>
</dbReference>
<keyword evidence="5" id="KW-0804">Transcription</keyword>
<dbReference type="Proteomes" id="UP000239068">
    <property type="component" value="Unassembled WGS sequence"/>
</dbReference>
<dbReference type="GO" id="GO:0000156">
    <property type="term" value="F:phosphorelay response regulator activity"/>
    <property type="evidence" value="ECO:0007669"/>
    <property type="project" value="TreeGrafter"/>
</dbReference>